<dbReference type="EC" id="1.-.-.-" evidence="5"/>
<comment type="cofactor">
    <cofactor evidence="5">
        <name>FAD</name>
        <dbReference type="ChEBI" id="CHEBI:57692"/>
    </cofactor>
</comment>
<evidence type="ECO:0000256" key="2">
    <source>
        <dbReference type="ARBA" id="ARBA00022630"/>
    </source>
</evidence>
<dbReference type="AlphaFoldDB" id="A0A8C9PYS3"/>
<dbReference type="InterPro" id="IPR020946">
    <property type="entry name" value="Flavin_mOase-like"/>
</dbReference>
<dbReference type="SUPFAM" id="SSF51905">
    <property type="entry name" value="FAD/NAD(P)-binding domain"/>
    <property type="match status" value="1"/>
</dbReference>
<dbReference type="Gene3D" id="3.50.50.60">
    <property type="entry name" value="FAD/NAD(P)-binding domain"/>
    <property type="match status" value="1"/>
</dbReference>
<comment type="similarity">
    <text evidence="1 5">Belongs to the FMO family.</text>
</comment>
<dbReference type="GO" id="GO:0050661">
    <property type="term" value="F:NADP binding"/>
    <property type="evidence" value="ECO:0007669"/>
    <property type="project" value="InterPro"/>
</dbReference>
<organism evidence="6 7">
    <name type="scientific">Spermophilus dauricus</name>
    <name type="common">Daurian ground squirrel</name>
    <dbReference type="NCBI Taxonomy" id="99837"/>
    <lineage>
        <taxon>Eukaryota</taxon>
        <taxon>Metazoa</taxon>
        <taxon>Chordata</taxon>
        <taxon>Craniata</taxon>
        <taxon>Vertebrata</taxon>
        <taxon>Euteleostomi</taxon>
        <taxon>Mammalia</taxon>
        <taxon>Eutheria</taxon>
        <taxon>Euarchontoglires</taxon>
        <taxon>Glires</taxon>
        <taxon>Rodentia</taxon>
        <taxon>Sciuromorpha</taxon>
        <taxon>Sciuridae</taxon>
        <taxon>Xerinae</taxon>
        <taxon>Marmotini</taxon>
        <taxon>Spermophilus</taxon>
    </lineage>
</organism>
<dbReference type="Pfam" id="PF00743">
    <property type="entry name" value="FMO-like"/>
    <property type="match status" value="1"/>
</dbReference>
<keyword evidence="3 5" id="KW-0274">FAD</keyword>
<evidence type="ECO:0000256" key="5">
    <source>
        <dbReference type="RuleBase" id="RU361177"/>
    </source>
</evidence>
<keyword evidence="5" id="KW-0503">Monooxygenase</keyword>
<evidence type="ECO:0000313" key="7">
    <source>
        <dbReference type="Proteomes" id="UP000694422"/>
    </source>
</evidence>
<protein>
    <recommendedName>
        <fullName evidence="5">Flavin-containing monooxygenase</fullName>
        <ecNumber evidence="5">1.-.-.-</ecNumber>
    </recommendedName>
</protein>
<dbReference type="GO" id="GO:0050660">
    <property type="term" value="F:flavin adenine dinucleotide binding"/>
    <property type="evidence" value="ECO:0007669"/>
    <property type="project" value="InterPro"/>
</dbReference>
<dbReference type="PANTHER" id="PTHR23023">
    <property type="entry name" value="DIMETHYLANILINE MONOOXYGENASE"/>
    <property type="match status" value="1"/>
</dbReference>
<accession>A0A8C9PYS3</accession>
<dbReference type="Proteomes" id="UP000694422">
    <property type="component" value="Unplaced"/>
</dbReference>
<keyword evidence="2 5" id="KW-0285">Flavoprotein</keyword>
<keyword evidence="4 5" id="KW-0560">Oxidoreductase</keyword>
<sequence length="64" mass="6944">MKAKKIAVIGAGVSGLGAIKCCLEEGLEPMCFEKGSDIGGLWRYEVILCSSREVQLCLREMLPL</sequence>
<proteinExistence type="inferred from homology"/>
<reference evidence="6" key="1">
    <citation type="submission" date="2025-08" db="UniProtKB">
        <authorList>
            <consortium name="Ensembl"/>
        </authorList>
    </citation>
    <scope>IDENTIFICATION</scope>
</reference>
<evidence type="ECO:0000313" key="6">
    <source>
        <dbReference type="Ensembl" id="ENSSDAP00000015488.1"/>
    </source>
</evidence>
<evidence type="ECO:0000256" key="4">
    <source>
        <dbReference type="ARBA" id="ARBA00023002"/>
    </source>
</evidence>
<evidence type="ECO:0000256" key="1">
    <source>
        <dbReference type="ARBA" id="ARBA00009183"/>
    </source>
</evidence>
<dbReference type="GO" id="GO:0004499">
    <property type="term" value="F:N,N-dimethylaniline monooxygenase activity"/>
    <property type="evidence" value="ECO:0007669"/>
    <property type="project" value="InterPro"/>
</dbReference>
<keyword evidence="7" id="KW-1185">Reference proteome</keyword>
<name>A0A8C9PYS3_SPEDA</name>
<evidence type="ECO:0000256" key="3">
    <source>
        <dbReference type="ARBA" id="ARBA00022827"/>
    </source>
</evidence>
<reference evidence="6" key="2">
    <citation type="submission" date="2025-09" db="UniProtKB">
        <authorList>
            <consortium name="Ensembl"/>
        </authorList>
    </citation>
    <scope>IDENTIFICATION</scope>
</reference>
<dbReference type="InterPro" id="IPR036188">
    <property type="entry name" value="FAD/NAD-bd_sf"/>
</dbReference>
<dbReference type="Ensembl" id="ENSSDAT00000017577.1">
    <property type="protein sequence ID" value="ENSSDAP00000015488.1"/>
    <property type="gene ID" value="ENSSDAG00000013982.1"/>
</dbReference>
<dbReference type="InterPro" id="IPR050346">
    <property type="entry name" value="FMO-like"/>
</dbReference>